<gene>
    <name evidence="2" type="ORF">LMG29542_08407</name>
</gene>
<name>A0A6J5FCS1_9BURK</name>
<reference evidence="2 3" key="1">
    <citation type="submission" date="2020-04" db="EMBL/GenBank/DDBJ databases">
        <authorList>
            <person name="De Canck E."/>
        </authorList>
    </citation>
    <scope>NUCLEOTIDE SEQUENCE [LARGE SCALE GENOMIC DNA]</scope>
    <source>
        <strain evidence="2 3">LMG 29542</strain>
    </source>
</reference>
<accession>A0A6J5FCS1</accession>
<dbReference type="EMBL" id="CADIKH010000235">
    <property type="protein sequence ID" value="CAB3775025.1"/>
    <property type="molecule type" value="Genomic_DNA"/>
</dbReference>
<dbReference type="Gene3D" id="3.90.350.10">
    <property type="entry name" value="Transposase Inhibitor Protein From Tn5, Chain A, domain 1"/>
    <property type="match status" value="1"/>
</dbReference>
<dbReference type="Gene3D" id="1.10.246.40">
    <property type="entry name" value="Tn5 transposase, domain 1"/>
    <property type="match status" value="1"/>
</dbReference>
<evidence type="ECO:0000313" key="3">
    <source>
        <dbReference type="Proteomes" id="UP000494363"/>
    </source>
</evidence>
<dbReference type="InterPro" id="IPR038215">
    <property type="entry name" value="TN5-like_N_sf"/>
</dbReference>
<dbReference type="InterPro" id="IPR014735">
    <property type="entry name" value="Transposase_Tn5-like_N"/>
</dbReference>
<dbReference type="PANTHER" id="PTHR37319">
    <property type="entry name" value="TRANSPOSASE"/>
    <property type="match status" value="1"/>
</dbReference>
<dbReference type="Pfam" id="PF14706">
    <property type="entry name" value="Tnp_DNA_bind"/>
    <property type="match status" value="1"/>
</dbReference>
<dbReference type="SUPFAM" id="SSF53098">
    <property type="entry name" value="Ribonuclease H-like"/>
    <property type="match status" value="1"/>
</dbReference>
<evidence type="ECO:0000259" key="1">
    <source>
        <dbReference type="Pfam" id="PF14706"/>
    </source>
</evidence>
<evidence type="ECO:0000313" key="2">
    <source>
        <dbReference type="EMBL" id="CAB3775025.1"/>
    </source>
</evidence>
<sequence length="124" mass="13362">MSHRLVALARQLASSPHTSLPQALSSAELKAAYRFFDKAQVDTDGVLAPHIAQTPYRMEQIPVVLAIQDTTEFNLTHLPATDGLGRCTGGNERGFLMHSMLAVSPEGLPLGVLGIKTWARPEGT</sequence>
<proteinExistence type="predicted"/>
<organism evidence="2 3">
    <name type="scientific">Paraburkholderia humisilvae</name>
    <dbReference type="NCBI Taxonomy" id="627669"/>
    <lineage>
        <taxon>Bacteria</taxon>
        <taxon>Pseudomonadati</taxon>
        <taxon>Pseudomonadota</taxon>
        <taxon>Betaproteobacteria</taxon>
        <taxon>Burkholderiales</taxon>
        <taxon>Burkholderiaceae</taxon>
        <taxon>Paraburkholderia</taxon>
    </lineage>
</organism>
<keyword evidence="3" id="KW-1185">Reference proteome</keyword>
<dbReference type="AlphaFoldDB" id="A0A6J5FCS1"/>
<dbReference type="InterPro" id="IPR012337">
    <property type="entry name" value="RNaseH-like_sf"/>
</dbReference>
<dbReference type="Proteomes" id="UP000494363">
    <property type="component" value="Unassembled WGS sequence"/>
</dbReference>
<protein>
    <recommendedName>
        <fullName evidence="1">Transposase Tn5-like N-terminal domain-containing protein</fullName>
    </recommendedName>
</protein>
<feature type="domain" description="Transposase Tn5-like N-terminal" evidence="1">
    <location>
        <begin position="2"/>
        <end position="41"/>
    </location>
</feature>
<dbReference type="PANTHER" id="PTHR37319:SF1">
    <property type="entry name" value="TRANSPOSASE TN5 DIMERISATION DOMAIN-CONTAINING PROTEIN"/>
    <property type="match status" value="1"/>
</dbReference>
<dbReference type="InterPro" id="IPR047768">
    <property type="entry name" value="Tn5p-like"/>
</dbReference>